<keyword evidence="4" id="KW-0472">Membrane</keyword>
<comment type="caution">
    <text evidence="7">The sequence shown here is derived from an EMBL/GenBank/DDBJ whole genome shotgun (WGS) entry which is preliminary data.</text>
</comment>
<keyword evidence="4" id="KW-1133">Transmembrane helix</keyword>
<dbReference type="Proteomes" id="UP000473325">
    <property type="component" value="Unassembled WGS sequence"/>
</dbReference>
<protein>
    <submittedName>
        <fullName evidence="7">Histidine kinase</fullName>
    </submittedName>
</protein>
<evidence type="ECO:0000256" key="2">
    <source>
        <dbReference type="ARBA" id="ARBA00022777"/>
    </source>
</evidence>
<dbReference type="InterPro" id="IPR045975">
    <property type="entry name" value="DUF5931"/>
</dbReference>
<evidence type="ECO:0000256" key="4">
    <source>
        <dbReference type="SAM" id="Phobius"/>
    </source>
</evidence>
<dbReference type="InterPro" id="IPR036890">
    <property type="entry name" value="HATPase_C_sf"/>
</dbReference>
<dbReference type="InterPro" id="IPR050482">
    <property type="entry name" value="Sensor_HK_TwoCompSys"/>
</dbReference>
<feature type="transmembrane region" description="Helical" evidence="4">
    <location>
        <begin position="101"/>
        <end position="119"/>
    </location>
</feature>
<gene>
    <name evidence="7" type="ORF">GRQ65_14695</name>
</gene>
<keyword evidence="4" id="KW-0812">Transmembrane</keyword>
<dbReference type="PANTHER" id="PTHR24421">
    <property type="entry name" value="NITRATE/NITRITE SENSOR PROTEIN NARX-RELATED"/>
    <property type="match status" value="1"/>
</dbReference>
<dbReference type="RefSeq" id="WP_160878895.1">
    <property type="nucleotide sequence ID" value="NZ_WUEK01000009.1"/>
</dbReference>
<dbReference type="InterPro" id="IPR003594">
    <property type="entry name" value="HATPase_dom"/>
</dbReference>
<keyword evidence="3" id="KW-0902">Two-component regulatory system</keyword>
<dbReference type="GO" id="GO:0016301">
    <property type="term" value="F:kinase activity"/>
    <property type="evidence" value="ECO:0007669"/>
    <property type="project" value="UniProtKB-KW"/>
</dbReference>
<dbReference type="SUPFAM" id="SSF55874">
    <property type="entry name" value="ATPase domain of HSP90 chaperone/DNA topoisomerase II/histidine kinase"/>
    <property type="match status" value="1"/>
</dbReference>
<evidence type="ECO:0000259" key="5">
    <source>
        <dbReference type="Pfam" id="PF02518"/>
    </source>
</evidence>
<dbReference type="EMBL" id="WUEK01000009">
    <property type="protein sequence ID" value="MXG90795.1"/>
    <property type="molecule type" value="Genomic_DNA"/>
</dbReference>
<accession>A0A6L7F0V0</accession>
<dbReference type="GO" id="GO:0000160">
    <property type="term" value="P:phosphorelay signal transduction system"/>
    <property type="evidence" value="ECO:0007669"/>
    <property type="project" value="UniProtKB-KW"/>
</dbReference>
<sequence length="392" mass="41548">MASRLGTWWFSSALTVEDRLLRWLAVLRFVLLLNALVLYAYRIDAVTRPVLGAVCVLAMVVWTPLASWLLADPARRTPWWLGLDLALALALVLLSPVVKGAGFGATVPGFWVVGALMAWAVRYRWPGGLLAGAALATADLAVRRDVTQANAGNVFLLLLGGVIVGSMAESLHRMALERDRAQHEAAVAAERTRLARAVHDGVLQVLGLVQRHGREVPELAELGRLAGEQEVALRALIRRQDTVDPDALAVSAPDRVDLVAALAPYAGRPGVEVVDLGERVEVAARIGSELSSVVAACLDNVGRHAPGASAWVLVEADDERVVLTVRDDGPGIPAGRLEQAAAEGRLGVAESIRGRVADLGGTADLRTDPTGTCWTFSVPRATTEPAGGRIGS</sequence>
<dbReference type="Gene3D" id="3.30.565.10">
    <property type="entry name" value="Histidine kinase-like ATPase, C-terminal domain"/>
    <property type="match status" value="1"/>
</dbReference>
<feature type="domain" description="Histidine kinase/HSP90-like ATPase" evidence="5">
    <location>
        <begin position="289"/>
        <end position="381"/>
    </location>
</feature>
<feature type="transmembrane region" description="Helical" evidence="4">
    <location>
        <begin position="20"/>
        <end position="41"/>
    </location>
</feature>
<feature type="domain" description="DUF5931" evidence="6">
    <location>
        <begin position="14"/>
        <end position="169"/>
    </location>
</feature>
<evidence type="ECO:0000259" key="6">
    <source>
        <dbReference type="Pfam" id="PF19354"/>
    </source>
</evidence>
<dbReference type="Pfam" id="PF19354">
    <property type="entry name" value="DUF5931"/>
    <property type="match status" value="1"/>
</dbReference>
<evidence type="ECO:0000256" key="1">
    <source>
        <dbReference type="ARBA" id="ARBA00022679"/>
    </source>
</evidence>
<evidence type="ECO:0000256" key="3">
    <source>
        <dbReference type="ARBA" id="ARBA00023012"/>
    </source>
</evidence>
<organism evidence="7 8">
    <name type="scientific">Nocardioides flavescens</name>
    <dbReference type="NCBI Taxonomy" id="2691959"/>
    <lineage>
        <taxon>Bacteria</taxon>
        <taxon>Bacillati</taxon>
        <taxon>Actinomycetota</taxon>
        <taxon>Actinomycetes</taxon>
        <taxon>Propionibacteriales</taxon>
        <taxon>Nocardioidaceae</taxon>
        <taxon>Nocardioides</taxon>
    </lineage>
</organism>
<reference evidence="7 8" key="1">
    <citation type="submission" date="2019-12" db="EMBL/GenBank/DDBJ databases">
        <authorList>
            <person name="Kun Z."/>
        </authorList>
    </citation>
    <scope>NUCLEOTIDE SEQUENCE [LARGE SCALE GENOMIC DNA]</scope>
    <source>
        <strain evidence="7 8">YIM 123512</strain>
    </source>
</reference>
<proteinExistence type="predicted"/>
<feature type="transmembrane region" description="Helical" evidence="4">
    <location>
        <begin position="50"/>
        <end position="71"/>
    </location>
</feature>
<evidence type="ECO:0000313" key="7">
    <source>
        <dbReference type="EMBL" id="MXG90795.1"/>
    </source>
</evidence>
<evidence type="ECO:0000313" key="8">
    <source>
        <dbReference type="Proteomes" id="UP000473325"/>
    </source>
</evidence>
<dbReference type="Pfam" id="PF02518">
    <property type="entry name" value="HATPase_c"/>
    <property type="match status" value="1"/>
</dbReference>
<keyword evidence="2 7" id="KW-0418">Kinase</keyword>
<dbReference type="NCBIfam" id="NF047322">
    <property type="entry name" value="HK_morpho_MacS"/>
    <property type="match status" value="1"/>
</dbReference>
<dbReference type="AlphaFoldDB" id="A0A6L7F0V0"/>
<keyword evidence="8" id="KW-1185">Reference proteome</keyword>
<dbReference type="PANTHER" id="PTHR24421:SF61">
    <property type="entry name" value="OXYGEN SENSOR HISTIDINE KINASE NREB"/>
    <property type="match status" value="1"/>
</dbReference>
<name>A0A6L7F0V0_9ACTN</name>
<keyword evidence="1" id="KW-0808">Transferase</keyword>
<feature type="transmembrane region" description="Helical" evidence="4">
    <location>
        <begin position="154"/>
        <end position="172"/>
    </location>
</feature>